<dbReference type="InterPro" id="IPR007497">
    <property type="entry name" value="SIMPL/DUF541"/>
</dbReference>
<dbReference type="Pfam" id="PF04402">
    <property type="entry name" value="SIMPL"/>
    <property type="match status" value="1"/>
</dbReference>
<gene>
    <name evidence="2" type="ORF">GFB47_02435</name>
</gene>
<reference evidence="2 3" key="1">
    <citation type="submission" date="2019-10" db="EMBL/GenBank/DDBJ databases">
        <title>Vibrio sp. nov., isolated from Coralline algae surface.</title>
        <authorList>
            <person name="Geng Y."/>
            <person name="Zhang X."/>
        </authorList>
    </citation>
    <scope>NUCLEOTIDE SEQUENCE [LARGE SCALE GENOMIC DNA]</scope>
    <source>
        <strain evidence="2 3">SM1977</strain>
    </source>
</reference>
<dbReference type="Gene3D" id="3.30.70.2970">
    <property type="entry name" value="Protein of unknown function (DUF541), domain 2"/>
    <property type="match status" value="1"/>
</dbReference>
<dbReference type="EMBL" id="CP045699">
    <property type="protein sequence ID" value="QGA64371.1"/>
    <property type="molecule type" value="Genomic_DNA"/>
</dbReference>
<accession>A0A5Q0TCJ4</accession>
<dbReference type="InterPro" id="IPR052022">
    <property type="entry name" value="26kDa_periplasmic_antigen"/>
</dbReference>
<dbReference type="GO" id="GO:0006974">
    <property type="term" value="P:DNA damage response"/>
    <property type="evidence" value="ECO:0007669"/>
    <property type="project" value="TreeGrafter"/>
</dbReference>
<dbReference type="PANTHER" id="PTHR34387">
    <property type="entry name" value="SLR1258 PROTEIN"/>
    <property type="match status" value="1"/>
</dbReference>
<keyword evidence="3" id="KW-1185">Reference proteome</keyword>
<proteinExistence type="predicted"/>
<dbReference type="Gene3D" id="3.30.110.170">
    <property type="entry name" value="Protein of unknown function (DUF541), domain 1"/>
    <property type="match status" value="1"/>
</dbReference>
<evidence type="ECO:0000256" key="1">
    <source>
        <dbReference type="SAM" id="SignalP"/>
    </source>
</evidence>
<feature type="signal peptide" evidence="1">
    <location>
        <begin position="1"/>
        <end position="22"/>
    </location>
</feature>
<dbReference type="PANTHER" id="PTHR34387:SF1">
    <property type="entry name" value="PERIPLASMIC IMMUNOGENIC PROTEIN"/>
    <property type="match status" value="1"/>
</dbReference>
<dbReference type="NCBIfam" id="NF008299">
    <property type="entry name" value="PRK11087.1"/>
    <property type="match status" value="1"/>
</dbReference>
<evidence type="ECO:0000313" key="3">
    <source>
        <dbReference type="Proteomes" id="UP000348942"/>
    </source>
</evidence>
<name>A0A5Q0TCJ4_9VIBR</name>
<evidence type="ECO:0000313" key="2">
    <source>
        <dbReference type="EMBL" id="QGA64371.1"/>
    </source>
</evidence>
<dbReference type="RefSeq" id="WP_153446272.1">
    <property type="nucleotide sequence ID" value="NZ_CP045699.1"/>
</dbReference>
<keyword evidence="1" id="KW-0732">Signal</keyword>
<feature type="chain" id="PRO_5024405110" evidence="1">
    <location>
        <begin position="23"/>
        <end position="233"/>
    </location>
</feature>
<organism evidence="2 3">
    <name type="scientific">Vibrio algicola</name>
    <dbReference type="NCBI Taxonomy" id="2662262"/>
    <lineage>
        <taxon>Bacteria</taxon>
        <taxon>Pseudomonadati</taxon>
        <taxon>Pseudomonadota</taxon>
        <taxon>Gammaproteobacteria</taxon>
        <taxon>Vibrionales</taxon>
        <taxon>Vibrionaceae</taxon>
        <taxon>Vibrio</taxon>
    </lineage>
</organism>
<dbReference type="Proteomes" id="UP000348942">
    <property type="component" value="Chromosome 1"/>
</dbReference>
<sequence>MKMYRRVVLLLSLSVFSAMSLADGAVSHAILSTTGFGQVVAKPDMAEFTVAIQAQRSQAKTAKQAVDKIVTQFVAALDEQGIKRADIASGNLRLAPQYQYEKDKKPELSGYQASRHITVSVYQLDKLNQYLDIALKSGINRVDGIQLKTQNEAKYKQQARQAAIEDAKQKAKDLAKGFDTQLLGIRSIHYRGDMTAPVGAKVMMMKSRTSDQSYQDQSMLIRDQVDVVYKIKQ</sequence>
<dbReference type="AlphaFoldDB" id="A0A5Q0TCJ4"/>
<protein>
    <submittedName>
        <fullName evidence="2">Oxidative stress defense protein</fullName>
    </submittedName>
</protein>